<dbReference type="SUPFAM" id="SSF56104">
    <property type="entry name" value="SAICAR synthase-like"/>
    <property type="match status" value="1"/>
</dbReference>
<dbReference type="InterPro" id="IPR023696">
    <property type="entry name" value="Ureohydrolase_dom_sf"/>
</dbReference>
<evidence type="ECO:0000256" key="11">
    <source>
        <dbReference type="ARBA" id="ARBA00023163"/>
    </source>
</evidence>
<feature type="compositionally biased region" description="Basic and acidic residues" evidence="13">
    <location>
        <begin position="2033"/>
        <end position="2046"/>
    </location>
</feature>
<feature type="compositionally biased region" description="Acidic residues" evidence="13">
    <location>
        <begin position="2021"/>
        <end position="2032"/>
    </location>
</feature>
<feature type="compositionally biased region" description="Basic and acidic residues" evidence="13">
    <location>
        <begin position="2448"/>
        <end position="2467"/>
    </location>
</feature>
<feature type="region of interest" description="Disordered" evidence="13">
    <location>
        <begin position="2005"/>
        <end position="2053"/>
    </location>
</feature>
<feature type="region of interest" description="Disordered" evidence="13">
    <location>
        <begin position="1473"/>
        <end position="1516"/>
    </location>
</feature>
<sequence length="2486" mass="259725">MADVCKSLPPCLPEERRDEKATSPSPPSLSPLVTSCATSSRASASPASSTSSRSSLRFSDFSHYSLSPASASSCSPSPASSSSASADASSSPYSSSVSASVALLVDEAEMASPFCHAGSATHPESPSRIVAILETLLRHGWVSRRDRGVPRRGEATPEQAKRTEEPLPFGNSPDLARCGSEAPLARGPSGSRSEECTFPVSLSPFDRSSAPSSLSPPDGDLRFSPSPDCSASEAVRGGHRGSPTAAPSSFPFYSTCPRLVVLPCARLATDEELRVCHTADYIARIDSVFPSSLASPGSSLRKAPAKAGQGKEKKPLQAASALPDRLKKGRKWSAHNPDLDCKSTSCHSPSASSSDSPSVSEPSSAPSPSSRASVRRLPSPPLARPKGSATDRAQATCEDAVPSRKPHAETEGPAGRGGSWADPTERGDEKKVLGAHPAPPSLPSSLFPTAPSSLSQAMEDASGAGAACALAAPLEAAEHCETDATPPSSSAFLASPSPTALSTQPSTASASPSVRQYVSPFGRDTFICPRTPHTARLAAGAALALCDLVLGPPASLGRPRETRRKKKGKRKEELQERQQEGHQERQQEGHQEGQHEGHQEAKPEQWEAETGDQARGLGEAAEGVASERQQMASSFEEIERLEGEREDVPAATERGEGVLHAGEKPQENTVKRGFAIIRPPGHHACSNEAAGFCIYNNVALAANYLLTKHGLSRVAILDWDVHHGNGTQDLFYNSSSVLYVSVHRYDKAKPASSTQADAADAASSSLNASDTEPSAVPSASSASPASSAGAGFYPGTGALTETGVAAGRGYTINIPLSKGYTDGDMFWAFCGIVAPALTAFRPQVILVSAGFDAAAGDPLGGCFLSPPLFAWMTRQVCRLADLHCGGKALFFLEGGYNGDVLGTCVEACVAALVGAETAVDGDMRAGPAPHIAAEDAVYGMHAEGDDGRREESPDSGEASESAGRAGHAEEEQEPTARRPSQTGASDTCADTGSRTLQESQGTSLRKPQGESSFCCSSPLSLRLGETLARLDLGILEGVEPAVASSKFLDVRSPHASVSLPVSPLVHGASRWSPFCASTPASPEFSSRACPLPPFALPLLFDERAAILCPKCRWLSHNKARLPSSRSRSTSIACCATASSTQRTGDAVCGPPPAGTRSRGPAFEQLSAVCKAGLSFFVEKRTHAKFVPDPFPPGERWAVISPAAVDLAMRDAADVSPLGTGNVASWAPIATAETGGKTKGRGDEKRSRGDGKKKGQDAKGRKEARKREAPKADCETARRREEAHCLQQGVASDVETGAAQGTPLSLSESCVSPRSPCSLPACRAASERFASAGAVCPTCTVCSPFFSTVSPAPGSPTACPQWRSQPSSPSPFLSISRKAWGSSATAGPSRPAEGEPFASAAVPTSRGGNALCSAVLFGAIAEDEFEATAPECQDALASLCAPQLEGTTQLCPHAPALVCAACGVSLEPAEIAFPSSAPASPTQSSSSAAASPVGSAAGPGGSLSSERVGAERGEDAQEALSERQKLVVCRQATYDSLRLVRHLHARSPFFLPPLPPLPKTVKTKNGPPASETADAAAERSAQIEFQLRVDPPGDAEEASTQGRDTSEANDGEDGTDGRHSGHKDRKISDRTTEEQRRDGKPNTTLTMRGGQGDKEEQTAELRETGDERGGDTNQTVCVSSLISTSSSMMASPGPHAASAAPCGSRRPTSTPSSSADSWTVSAALSPSPASYPPRASSSCASVPSSPLLPSSSRPLANVFPAGWLSHVRCRIVGGRVNRWLLPSICADEVHARGAKLGRTTALAKNDCIKQGQLVKLCSWSEAAFYTWVHVHAAKAESGATTETRSSEKAHEAAGTLQALEALFRRLKRPDDGAGEGRIQDKTALGVHDRPSQEDHERNGEGIAFHASLTPHHEALESAVLSFDPEQVLELLRIRPDALSLRGPQAASRDLPPSPSGSAASLSHASLSPSRPSPDSGSSNVATELAKFMPRCHRVFWTHAWALAEPSTSKEAGEGGRKRDPGDETEGEAGEEAGGEERNSGTRPETREVSAAPSAVSALARLQLETPECTGPDVLPALSPRQPASASSSAPRSSSPSSSASCVPVSPLAPVSSSAAGSVSPTCGSRFACAVALEDVAQFVRPCVMDIKMGIQMYDPSCTDVVKIQRMQEKARGRSVASHGFFICGVSAGAVDTAGAPGTQAAGEAGEEAQAESKDKEQFFGTDATGEEARQGGGYAENVVSSLRPFVLSKQDAYAVTQDAEFLRVFANFFCVNRCPQLAARLIRKCLDRLATLQRLFEQQAQVAFYGSSLLFVFDAGPAPAATSPGSAPSTDASAVFAWPQRTGRMEAATKEEHKVGNSGGPETRVRRHGEAGSAVCADSPRVNQDNEALHDAIVESFGAYMVDFAHVNFSHRQQDRGYLFGLSNLQRLFARVLDSLAPSPPHASVEPAPESKSKDTARKEETGAREEPGETYGPGEGGKAEQQEGRP</sequence>
<feature type="compositionally biased region" description="Basic and acidic residues" evidence="13">
    <location>
        <begin position="1507"/>
        <end position="1516"/>
    </location>
</feature>
<feature type="region of interest" description="Disordered" evidence="13">
    <location>
        <begin position="1869"/>
        <end position="1896"/>
    </location>
</feature>
<dbReference type="OrthoDB" id="332734at2759"/>
<dbReference type="GO" id="GO:0032958">
    <property type="term" value="P:inositol phosphate biosynthetic process"/>
    <property type="evidence" value="ECO:0007669"/>
    <property type="project" value="InterPro"/>
</dbReference>
<dbReference type="InterPro" id="IPR023801">
    <property type="entry name" value="His_deacetylse_dom"/>
</dbReference>
<comment type="subcellular location">
    <subcellularLocation>
        <location evidence="1">Nucleus</location>
    </subcellularLocation>
</comment>
<feature type="compositionally biased region" description="Low complexity" evidence="13">
    <location>
        <begin position="30"/>
        <end position="94"/>
    </location>
</feature>
<evidence type="ECO:0000256" key="10">
    <source>
        <dbReference type="ARBA" id="ARBA00023015"/>
    </source>
</evidence>
<feature type="compositionally biased region" description="Low complexity" evidence="13">
    <location>
        <begin position="2074"/>
        <end position="2114"/>
    </location>
</feature>
<dbReference type="GeneID" id="13444708"/>
<keyword evidence="7" id="KW-0418">Kinase</keyword>
<evidence type="ECO:0000259" key="14">
    <source>
        <dbReference type="Pfam" id="PF00850"/>
    </source>
</evidence>
<dbReference type="InterPro" id="IPR037138">
    <property type="entry name" value="His_deacetylse_dom_sf"/>
</dbReference>
<keyword evidence="10" id="KW-0805">Transcription regulation</keyword>
<keyword evidence="12" id="KW-0539">Nucleus</keyword>
<dbReference type="InterPro" id="IPR000286">
    <property type="entry name" value="HDACs"/>
</dbReference>
<keyword evidence="6" id="KW-0808">Transferase</keyword>
<dbReference type="InterPro" id="IPR005522">
    <property type="entry name" value="IPK"/>
</dbReference>
<dbReference type="Gene3D" id="3.30.470.160">
    <property type="entry name" value="Inositol polyphosphate kinase"/>
    <property type="match status" value="1"/>
</dbReference>
<feature type="compositionally biased region" description="Basic and acidic residues" evidence="13">
    <location>
        <begin position="143"/>
        <end position="165"/>
    </location>
</feature>
<evidence type="ECO:0000256" key="4">
    <source>
        <dbReference type="ARBA" id="ARBA00012111"/>
    </source>
</evidence>
<dbReference type="PRINTS" id="PR01270">
    <property type="entry name" value="HDASUPER"/>
</dbReference>
<feature type="compositionally biased region" description="Low complexity" evidence="13">
    <location>
        <begin position="484"/>
        <end position="513"/>
    </location>
</feature>
<dbReference type="PANTHER" id="PTHR10625:SF5">
    <property type="entry name" value="HISTONE DEACETYLASE"/>
    <property type="match status" value="1"/>
</dbReference>
<feature type="compositionally biased region" description="Basic and acidic residues" evidence="13">
    <location>
        <begin position="423"/>
        <end position="432"/>
    </location>
</feature>
<evidence type="ECO:0000313" key="16">
    <source>
        <dbReference type="EMBL" id="CEL66525.1"/>
    </source>
</evidence>
<evidence type="ECO:0000256" key="2">
    <source>
        <dbReference type="ARBA" id="ARBA00007374"/>
    </source>
</evidence>
<dbReference type="PANTHER" id="PTHR10625">
    <property type="entry name" value="HISTONE DEACETYLASE HDAC1-RELATED"/>
    <property type="match status" value="1"/>
</dbReference>
<dbReference type="SUPFAM" id="SSF52768">
    <property type="entry name" value="Arginase/deacetylase"/>
    <property type="match status" value="1"/>
</dbReference>
<reference evidence="15" key="1">
    <citation type="submission" date="2011-02" db="EMBL/GenBank/DDBJ databases">
        <authorList>
            <person name="Aslett M."/>
        </authorList>
    </citation>
    <scope>NUCLEOTIDE SEQUENCE</scope>
    <source>
        <strain evidence="15">Liverpool</strain>
    </source>
</reference>
<feature type="region of interest" description="Disordered" evidence="13">
    <location>
        <begin position="2437"/>
        <end position="2486"/>
    </location>
</feature>
<feature type="compositionally biased region" description="Low complexity" evidence="13">
    <location>
        <begin position="1720"/>
        <end position="1737"/>
    </location>
</feature>
<dbReference type="GO" id="GO:0141221">
    <property type="term" value="F:histone deacetylase activity, hydrolytic mechanism"/>
    <property type="evidence" value="ECO:0007669"/>
    <property type="project" value="UniProtKB-EC"/>
</dbReference>
<feature type="compositionally biased region" description="Basic and acidic residues" evidence="13">
    <location>
        <begin position="2009"/>
        <end position="2020"/>
    </location>
</feature>
<accession>F0VFQ5</accession>
<feature type="region of interest" description="Disordered" evidence="13">
    <location>
        <begin position="479"/>
        <end position="514"/>
    </location>
</feature>
<feature type="compositionally biased region" description="Low complexity" evidence="13">
    <location>
        <begin position="1678"/>
        <end position="1713"/>
    </location>
</feature>
<dbReference type="RefSeq" id="XP_003882581.1">
    <property type="nucleotide sequence ID" value="XM_003882532.1"/>
</dbReference>
<evidence type="ECO:0000256" key="9">
    <source>
        <dbReference type="ARBA" id="ARBA00022853"/>
    </source>
</evidence>
<evidence type="ECO:0000256" key="6">
    <source>
        <dbReference type="ARBA" id="ARBA00022679"/>
    </source>
</evidence>
<feature type="compositionally biased region" description="Low complexity" evidence="13">
    <location>
        <begin position="443"/>
        <end position="465"/>
    </location>
</feature>
<dbReference type="InParanoid" id="F0VFQ5"/>
<feature type="region of interest" description="Disordered" evidence="13">
    <location>
        <begin position="1293"/>
        <end position="1312"/>
    </location>
</feature>
<feature type="domain" description="Histone deacetylase" evidence="14">
    <location>
        <begin position="790"/>
        <end position="912"/>
    </location>
</feature>
<feature type="compositionally biased region" description="Basic and acidic residues" evidence="13">
    <location>
        <begin position="570"/>
        <end position="605"/>
    </location>
</feature>
<evidence type="ECO:0000313" key="15">
    <source>
        <dbReference type="EMBL" id="CBZ52549.1"/>
    </source>
</evidence>
<feature type="compositionally biased region" description="Basic and acidic residues" evidence="13">
    <location>
        <begin position="637"/>
        <end position="666"/>
    </location>
</feature>
<feature type="compositionally biased region" description="Basic and acidic residues" evidence="13">
    <location>
        <begin position="2477"/>
        <end position="2486"/>
    </location>
</feature>
<name>F0VFQ5_NEOCL</name>
<feature type="region of interest" description="Disordered" evidence="13">
    <location>
        <begin position="751"/>
        <end position="785"/>
    </location>
</feature>
<dbReference type="GO" id="GO:0000118">
    <property type="term" value="C:histone deacetylase complex"/>
    <property type="evidence" value="ECO:0007669"/>
    <property type="project" value="TreeGrafter"/>
</dbReference>
<proteinExistence type="inferred from homology"/>
<evidence type="ECO:0000256" key="7">
    <source>
        <dbReference type="ARBA" id="ARBA00022777"/>
    </source>
</evidence>
<reference evidence="15" key="2">
    <citation type="submission" date="2011-03" db="EMBL/GenBank/DDBJ databases">
        <title>Comparative genomics and transcriptomics of Neospora caninum and Toxoplasma gondii.</title>
        <authorList>
            <person name="Reid A.J."/>
            <person name="Sohal A."/>
            <person name="Harris D."/>
            <person name="Quail M."/>
            <person name="Sanders M."/>
            <person name="Berriman M."/>
            <person name="Wastling J.M."/>
            <person name="Pain A."/>
        </authorList>
    </citation>
    <scope>NUCLEOTIDE SEQUENCE</scope>
    <source>
        <strain evidence="15">Liverpool</strain>
    </source>
</reference>
<evidence type="ECO:0000256" key="13">
    <source>
        <dbReference type="SAM" id="MobiDB-lite"/>
    </source>
</evidence>
<dbReference type="Proteomes" id="UP000007494">
    <property type="component" value="Chromosome VIIa"/>
</dbReference>
<organism evidence="15 17">
    <name type="scientific">Neospora caninum (strain Liverpool)</name>
    <dbReference type="NCBI Taxonomy" id="572307"/>
    <lineage>
        <taxon>Eukaryota</taxon>
        <taxon>Sar</taxon>
        <taxon>Alveolata</taxon>
        <taxon>Apicomplexa</taxon>
        <taxon>Conoidasida</taxon>
        <taxon>Coccidia</taxon>
        <taxon>Eucoccidiorida</taxon>
        <taxon>Eimeriorina</taxon>
        <taxon>Sarcocystidae</taxon>
        <taxon>Neospora</taxon>
    </lineage>
</organism>
<keyword evidence="9" id="KW-0156">Chromatin regulator</keyword>
<dbReference type="CDD" id="cd09992">
    <property type="entry name" value="HDAC_classII"/>
    <property type="match status" value="1"/>
</dbReference>
<feature type="compositionally biased region" description="Basic and acidic residues" evidence="13">
    <location>
        <begin position="943"/>
        <end position="952"/>
    </location>
</feature>
<feature type="compositionally biased region" description="Basic and acidic residues" evidence="13">
    <location>
        <begin position="1650"/>
        <end position="1669"/>
    </location>
</feature>
<dbReference type="Gene3D" id="3.40.800.20">
    <property type="entry name" value="Histone deacetylase domain"/>
    <property type="match status" value="1"/>
</dbReference>
<feature type="compositionally biased region" description="Low complexity" evidence="13">
    <location>
        <begin position="1473"/>
        <end position="1495"/>
    </location>
</feature>
<dbReference type="OMA" id="WTHAWAL"/>
<feature type="compositionally biased region" description="Basic and acidic residues" evidence="13">
    <location>
        <begin position="1239"/>
        <end position="1279"/>
    </location>
</feature>
<keyword evidence="11" id="KW-0804">Transcription</keyword>
<feature type="region of interest" description="Disordered" evidence="13">
    <location>
        <begin position="551"/>
        <end position="666"/>
    </location>
</feature>
<evidence type="ECO:0000256" key="3">
    <source>
        <dbReference type="ARBA" id="ARBA00007738"/>
    </source>
</evidence>
<reference evidence="17" key="3">
    <citation type="journal article" date="2012" name="PLoS Pathog.">
        <title>Comparative genomics of the apicomplexan parasites Toxoplasma gondii and Neospora caninum: Coccidia differing in host range and transmission strategy.</title>
        <authorList>
            <person name="Reid A.J."/>
            <person name="Vermont S.J."/>
            <person name="Cotton J.A."/>
            <person name="Harris D."/>
            <person name="Hill-Cawthorne G.A."/>
            <person name="Konen-Waisman S."/>
            <person name="Latham S.M."/>
            <person name="Mourier T."/>
            <person name="Norton R."/>
            <person name="Quail M.A."/>
            <person name="Sanders M."/>
            <person name="Shanmugam D."/>
            <person name="Sohal A."/>
            <person name="Wasmuth J.D."/>
            <person name="Brunk B."/>
            <person name="Grigg M.E."/>
            <person name="Howard J.C."/>
            <person name="Parkinson J."/>
            <person name="Roos D.S."/>
            <person name="Trees A.J."/>
            <person name="Berriman M."/>
            <person name="Pain A."/>
            <person name="Wastling J.M."/>
        </authorList>
    </citation>
    <scope>NUCLEOTIDE SEQUENCE [LARGE SCALE GENOMIC DNA]</scope>
    <source>
        <strain evidence="17">Liverpool</strain>
    </source>
</reference>
<dbReference type="Pfam" id="PF00850">
    <property type="entry name" value="Hist_deacetyl"/>
    <property type="match status" value="2"/>
</dbReference>
<dbReference type="InterPro" id="IPR038286">
    <property type="entry name" value="IPK_sf"/>
</dbReference>
<feature type="region of interest" description="Disordered" evidence="13">
    <location>
        <begin position="1380"/>
        <end position="1400"/>
    </location>
</feature>
<protein>
    <recommendedName>
        <fullName evidence="4">histone deacetylase</fullName>
        <ecNumber evidence="4">3.5.1.98</ecNumber>
    </recommendedName>
</protein>
<dbReference type="VEuPathDB" id="ToxoDB:NCLIV_023370"/>
<evidence type="ECO:0000256" key="5">
    <source>
        <dbReference type="ARBA" id="ARBA00022491"/>
    </source>
</evidence>
<reference evidence="16" key="4">
    <citation type="journal article" date="2015" name="PLoS ONE">
        <title>Comprehensive Evaluation of Toxoplasma gondii VEG and Neospora caninum LIV Genomes with Tachyzoite Stage Transcriptome and Proteome Defines Novel Transcript Features.</title>
        <authorList>
            <person name="Ramaprasad A."/>
            <person name="Mourier T."/>
            <person name="Naeem R."/>
            <person name="Malas T.B."/>
            <person name="Moussa E."/>
            <person name="Panigrahi A."/>
            <person name="Vermont S.J."/>
            <person name="Otto T.D."/>
            <person name="Wastling J."/>
            <person name="Pain A."/>
        </authorList>
    </citation>
    <scope>NUCLEOTIDE SEQUENCE</scope>
    <source>
        <strain evidence="16">Liverpool</strain>
    </source>
</reference>
<feature type="region of interest" description="Disordered" evidence="13">
    <location>
        <begin position="2347"/>
        <end position="2377"/>
    </location>
</feature>
<feature type="compositionally biased region" description="Polar residues" evidence="13">
    <location>
        <begin position="978"/>
        <end position="1011"/>
    </location>
</feature>
<dbReference type="GO" id="GO:0016301">
    <property type="term" value="F:kinase activity"/>
    <property type="evidence" value="ECO:0007669"/>
    <property type="project" value="UniProtKB-KW"/>
</dbReference>
<feature type="region of interest" description="Disordered" evidence="13">
    <location>
        <begin position="142"/>
        <end position="247"/>
    </location>
</feature>
<dbReference type="Pfam" id="PF03770">
    <property type="entry name" value="IPK"/>
    <property type="match status" value="1"/>
</dbReference>
<dbReference type="GO" id="GO:0040029">
    <property type="term" value="P:epigenetic regulation of gene expression"/>
    <property type="evidence" value="ECO:0007669"/>
    <property type="project" value="TreeGrafter"/>
</dbReference>
<feature type="compositionally biased region" description="Basic and acidic residues" evidence="13">
    <location>
        <begin position="1625"/>
        <end position="1639"/>
    </location>
</feature>
<feature type="domain" description="Histone deacetylase" evidence="14">
    <location>
        <begin position="651"/>
        <end position="750"/>
    </location>
</feature>
<feature type="compositionally biased region" description="Low complexity" evidence="13">
    <location>
        <begin position="343"/>
        <end position="377"/>
    </location>
</feature>
<feature type="region of interest" description="Disordered" evidence="13">
    <location>
        <begin position="1"/>
        <end position="94"/>
    </location>
</feature>
<feature type="region of interest" description="Disordered" evidence="13">
    <location>
        <begin position="1228"/>
        <end position="1279"/>
    </location>
</feature>
<dbReference type="GO" id="GO:0005737">
    <property type="term" value="C:cytoplasm"/>
    <property type="evidence" value="ECO:0007669"/>
    <property type="project" value="TreeGrafter"/>
</dbReference>
<feature type="region of interest" description="Disordered" evidence="13">
    <location>
        <begin position="2195"/>
        <end position="2217"/>
    </location>
</feature>
<keyword evidence="17" id="KW-1185">Reference proteome</keyword>
<comment type="similarity">
    <text evidence="2">Belongs to the inositol phosphokinase (IPK) family.</text>
</comment>
<feature type="region of interest" description="Disordered" evidence="13">
    <location>
        <begin position="1941"/>
        <end position="1978"/>
    </location>
</feature>
<evidence type="ECO:0000313" key="17">
    <source>
        <dbReference type="Proteomes" id="UP000007494"/>
    </source>
</evidence>
<feature type="compositionally biased region" description="Polar residues" evidence="13">
    <location>
        <begin position="1301"/>
        <end position="1311"/>
    </location>
</feature>
<dbReference type="EMBL" id="LN714481">
    <property type="protein sequence ID" value="CEL66525.1"/>
    <property type="molecule type" value="Genomic_DNA"/>
</dbReference>
<feature type="region of interest" description="Disordered" evidence="13">
    <location>
        <begin position="1547"/>
        <end position="1737"/>
    </location>
</feature>
<dbReference type="EMBL" id="FR823388">
    <property type="protein sequence ID" value="CBZ52549.1"/>
    <property type="molecule type" value="Genomic_DNA"/>
</dbReference>
<feature type="region of interest" description="Disordered" evidence="13">
    <location>
        <begin position="293"/>
        <end position="465"/>
    </location>
</feature>
<feature type="compositionally biased region" description="Basic and acidic residues" evidence="13">
    <location>
        <begin position="1885"/>
        <end position="1896"/>
    </location>
</feature>
<comment type="similarity">
    <text evidence="3">Belongs to the histone deacetylase family. HD type 2 subfamily.</text>
</comment>
<dbReference type="EC" id="3.5.1.98" evidence="4"/>
<evidence type="ECO:0000256" key="12">
    <source>
        <dbReference type="ARBA" id="ARBA00023242"/>
    </source>
</evidence>
<keyword evidence="8" id="KW-0378">Hydrolase</keyword>
<evidence type="ECO:0000256" key="8">
    <source>
        <dbReference type="ARBA" id="ARBA00022801"/>
    </source>
</evidence>
<gene>
    <name evidence="16" type="ORF">BN1204_023370</name>
    <name evidence="15" type="ORF">NCLIV_023370</name>
</gene>
<feature type="region of interest" description="Disordered" evidence="13">
    <location>
        <begin position="2067"/>
        <end position="2114"/>
    </location>
</feature>
<keyword evidence="5" id="KW-0678">Repressor</keyword>
<feature type="compositionally biased region" description="Low complexity" evidence="13">
    <location>
        <begin position="1954"/>
        <end position="1977"/>
    </location>
</feature>
<dbReference type="eggNOG" id="KOG1343">
    <property type="taxonomic scope" value="Eukaryota"/>
</dbReference>
<feature type="region of interest" description="Disordered" evidence="13">
    <location>
        <begin position="943"/>
        <end position="1011"/>
    </location>
</feature>
<evidence type="ECO:0000256" key="1">
    <source>
        <dbReference type="ARBA" id="ARBA00004123"/>
    </source>
</evidence>